<dbReference type="PANTHER" id="PTHR30069:SF29">
    <property type="entry name" value="HEMOGLOBIN AND HEMOGLOBIN-HAPTOGLOBIN-BINDING PROTEIN 1-RELATED"/>
    <property type="match status" value="1"/>
</dbReference>
<dbReference type="InterPro" id="IPR037066">
    <property type="entry name" value="Plug_dom_sf"/>
</dbReference>
<dbReference type="Proteomes" id="UP000029629">
    <property type="component" value="Unassembled WGS sequence"/>
</dbReference>
<comment type="caution">
    <text evidence="16">The sequence shown here is derived from an EMBL/GenBank/DDBJ whole genome shotgun (WGS) entry which is preliminary data.</text>
</comment>
<dbReference type="Pfam" id="PF00593">
    <property type="entry name" value="TonB_dep_Rec_b-barrel"/>
    <property type="match status" value="1"/>
</dbReference>
<name>A0A095Z8D2_9BURK</name>
<evidence type="ECO:0000259" key="14">
    <source>
        <dbReference type="Pfam" id="PF00593"/>
    </source>
</evidence>
<keyword evidence="17" id="KW-1185">Reference proteome</keyword>
<feature type="signal peptide" evidence="13">
    <location>
        <begin position="1"/>
        <end position="25"/>
    </location>
</feature>
<evidence type="ECO:0000256" key="5">
    <source>
        <dbReference type="ARBA" id="ARBA00022692"/>
    </source>
</evidence>
<evidence type="ECO:0000256" key="10">
    <source>
        <dbReference type="ARBA" id="ARBA00023237"/>
    </source>
</evidence>
<keyword evidence="5 11" id="KW-0812">Transmembrane</keyword>
<feature type="domain" description="TonB-dependent receptor plug" evidence="15">
    <location>
        <begin position="54"/>
        <end position="167"/>
    </location>
</feature>
<evidence type="ECO:0008006" key="18">
    <source>
        <dbReference type="Google" id="ProtNLM"/>
    </source>
</evidence>
<feature type="chain" id="PRO_5001914070" description="TonB-dependent receptor" evidence="13">
    <location>
        <begin position="26"/>
        <end position="728"/>
    </location>
</feature>
<dbReference type="SUPFAM" id="SSF56935">
    <property type="entry name" value="Porins"/>
    <property type="match status" value="1"/>
</dbReference>
<accession>A0A095Z8D2</accession>
<keyword evidence="8 11" id="KW-0472">Membrane</keyword>
<evidence type="ECO:0000313" key="16">
    <source>
        <dbReference type="EMBL" id="KGF30893.1"/>
    </source>
</evidence>
<comment type="subcellular location">
    <subcellularLocation>
        <location evidence="1 11">Cell outer membrane</location>
        <topology evidence="1 11">Multi-pass membrane protein</topology>
    </subcellularLocation>
</comment>
<protein>
    <recommendedName>
        <fullName evidence="18">TonB-dependent receptor</fullName>
    </recommendedName>
</protein>
<dbReference type="InterPro" id="IPR012910">
    <property type="entry name" value="Plug_dom"/>
</dbReference>
<keyword evidence="3 11" id="KW-0813">Transport</keyword>
<evidence type="ECO:0000256" key="6">
    <source>
        <dbReference type="ARBA" id="ARBA00022729"/>
    </source>
</evidence>
<evidence type="ECO:0000256" key="12">
    <source>
        <dbReference type="RuleBase" id="RU003357"/>
    </source>
</evidence>
<dbReference type="GO" id="GO:0009279">
    <property type="term" value="C:cell outer membrane"/>
    <property type="evidence" value="ECO:0007669"/>
    <property type="project" value="UniProtKB-SubCell"/>
</dbReference>
<evidence type="ECO:0000256" key="8">
    <source>
        <dbReference type="ARBA" id="ARBA00023136"/>
    </source>
</evidence>
<keyword evidence="9" id="KW-0675">Receptor</keyword>
<evidence type="ECO:0000256" key="7">
    <source>
        <dbReference type="ARBA" id="ARBA00023077"/>
    </source>
</evidence>
<dbReference type="Gene3D" id="2.40.170.20">
    <property type="entry name" value="TonB-dependent receptor, beta-barrel domain"/>
    <property type="match status" value="1"/>
</dbReference>
<keyword evidence="4 11" id="KW-1134">Transmembrane beta strand</keyword>
<dbReference type="Gene3D" id="2.170.130.10">
    <property type="entry name" value="TonB-dependent receptor, plug domain"/>
    <property type="match status" value="1"/>
</dbReference>
<dbReference type="eggNOG" id="COG4771">
    <property type="taxonomic scope" value="Bacteria"/>
</dbReference>
<dbReference type="Pfam" id="PF07715">
    <property type="entry name" value="Plug"/>
    <property type="match status" value="1"/>
</dbReference>
<evidence type="ECO:0000259" key="15">
    <source>
        <dbReference type="Pfam" id="PF07715"/>
    </source>
</evidence>
<comment type="similarity">
    <text evidence="2 11 12">Belongs to the TonB-dependent receptor family.</text>
</comment>
<keyword evidence="10 11" id="KW-0998">Cell outer membrane</keyword>
<dbReference type="AlphaFoldDB" id="A0A095Z8D2"/>
<dbReference type="InterPro" id="IPR000531">
    <property type="entry name" value="Beta-barrel_TonB"/>
</dbReference>
<dbReference type="InterPro" id="IPR010949">
    <property type="entry name" value="TonB_Hb/transfer/lactofer_rcpt"/>
</dbReference>
<sequence length="728" mass="81190">MSRPLFKESIVLSAILTALSSAAYAQEQMEHLGEVNVVSTSELLPLEPSNVQNASITLLGIKDIDRSTNHSASDLFRYTPGVHFERSNTARVSDIVIRGMGGAGSEDGTGQNRIAINIDGIPVNDTFVHGHITRNTRATFDISDLKQVEVLKGPGVIGPGKSGLAGTVNYTTKDPQDYYQDNNRYGGNIRTGYDSQDRSNFIGGTVASDLSDTLSAMFSFTHRTLHELKNKAGLDVVGPDRTRSNPSRGNSQNYLAKLVFQPSNAHKFTLKMEHFRLSNRIDELDNQYALTGNYEDYNKNKRSAFSLRHDFNANTMLFDSGYWQIYTQKTKQTREQDLAYGIPSYAITGYDVKSSGAQLGLSKRLHTGSVNHNLQYGFNYERTSTEVSWLWDARVFRMGLINAPFQPKTVVNNYNFYLADDIDLLNGHWFITPGVSVGHYKLSPKATTGYDDKAPFTTSSRNYVNAEIGTRFNLNDYNQLFLSYRQGLRAQSFAEMNSAGFHSRSLPNPDLKPEKSRGFELGLRSYGRYGNQTITAFHTTYTDMITKTTFGRYPNNASTMINKSGKVVIYGLEYEGNLNLAEAFGTPEGWSLAAGLAYAKGRDRELDQPWSAVDPINGFLRLGFDDPSNIWGVATTLNFAKGKKEKDIDAEQLQSSNGYRPVGGFGTLDITGYVRMAKHFHINAGVYNVGDRKYVTWNDAQSAALVGNDYNRMTRPGRTFAINLRYEF</sequence>
<evidence type="ECO:0000256" key="9">
    <source>
        <dbReference type="ARBA" id="ARBA00023170"/>
    </source>
</evidence>
<dbReference type="GO" id="GO:0015344">
    <property type="term" value="F:siderophore uptake transmembrane transporter activity"/>
    <property type="evidence" value="ECO:0007669"/>
    <property type="project" value="TreeGrafter"/>
</dbReference>
<evidence type="ECO:0000313" key="17">
    <source>
        <dbReference type="Proteomes" id="UP000029629"/>
    </source>
</evidence>
<evidence type="ECO:0000256" key="11">
    <source>
        <dbReference type="PROSITE-ProRule" id="PRU01360"/>
    </source>
</evidence>
<dbReference type="GO" id="GO:0044718">
    <property type="term" value="P:siderophore transmembrane transport"/>
    <property type="evidence" value="ECO:0007669"/>
    <property type="project" value="TreeGrafter"/>
</dbReference>
<evidence type="ECO:0000256" key="3">
    <source>
        <dbReference type="ARBA" id="ARBA00022448"/>
    </source>
</evidence>
<dbReference type="InterPro" id="IPR039426">
    <property type="entry name" value="TonB-dep_rcpt-like"/>
</dbReference>
<dbReference type="InterPro" id="IPR036942">
    <property type="entry name" value="Beta-barrel_TonB_sf"/>
</dbReference>
<dbReference type="CDD" id="cd01347">
    <property type="entry name" value="ligand_gated_channel"/>
    <property type="match status" value="1"/>
</dbReference>
<dbReference type="EMBL" id="JRNI01000019">
    <property type="protein sequence ID" value="KGF30893.1"/>
    <property type="molecule type" value="Genomic_DNA"/>
</dbReference>
<evidence type="ECO:0000256" key="2">
    <source>
        <dbReference type="ARBA" id="ARBA00009810"/>
    </source>
</evidence>
<dbReference type="PANTHER" id="PTHR30069">
    <property type="entry name" value="TONB-DEPENDENT OUTER MEMBRANE RECEPTOR"/>
    <property type="match status" value="1"/>
</dbReference>
<evidence type="ECO:0000256" key="13">
    <source>
        <dbReference type="SAM" id="SignalP"/>
    </source>
</evidence>
<evidence type="ECO:0000256" key="4">
    <source>
        <dbReference type="ARBA" id="ARBA00022452"/>
    </source>
</evidence>
<feature type="domain" description="TonB-dependent receptor-like beta-barrel" evidence="14">
    <location>
        <begin position="262"/>
        <end position="689"/>
    </location>
</feature>
<dbReference type="NCBIfam" id="TIGR01786">
    <property type="entry name" value="TonB-hemlactrns"/>
    <property type="match status" value="1"/>
</dbReference>
<organism evidence="16 17">
    <name type="scientific">Oligella urethralis DNF00040</name>
    <dbReference type="NCBI Taxonomy" id="1401065"/>
    <lineage>
        <taxon>Bacteria</taxon>
        <taxon>Pseudomonadati</taxon>
        <taxon>Pseudomonadota</taxon>
        <taxon>Betaproteobacteria</taxon>
        <taxon>Burkholderiales</taxon>
        <taxon>Alcaligenaceae</taxon>
        <taxon>Oligella</taxon>
    </lineage>
</organism>
<evidence type="ECO:0000256" key="1">
    <source>
        <dbReference type="ARBA" id="ARBA00004571"/>
    </source>
</evidence>
<dbReference type="PROSITE" id="PS52016">
    <property type="entry name" value="TONB_DEPENDENT_REC_3"/>
    <property type="match status" value="1"/>
</dbReference>
<keyword evidence="7 12" id="KW-0798">TonB box</keyword>
<keyword evidence="6 13" id="KW-0732">Signal</keyword>
<reference evidence="16 17" key="1">
    <citation type="submission" date="2014-07" db="EMBL/GenBank/DDBJ databases">
        <authorList>
            <person name="McCorrison J."/>
            <person name="Sanka R."/>
            <person name="Torralba M."/>
            <person name="Gillis M."/>
            <person name="Haft D.H."/>
            <person name="Methe B."/>
            <person name="Sutton G."/>
            <person name="Nelson K.E."/>
        </authorList>
    </citation>
    <scope>NUCLEOTIDE SEQUENCE [LARGE SCALE GENOMIC DNA]</scope>
    <source>
        <strain evidence="16 17">DNF00040</strain>
    </source>
</reference>
<gene>
    <name evidence="16" type="ORF">HMPREF2130_05610</name>
</gene>
<proteinExistence type="inferred from homology"/>